<dbReference type="EMBL" id="AMGW01000002">
    <property type="protein sequence ID" value="EXJ61947.1"/>
    <property type="molecule type" value="Genomic_DNA"/>
</dbReference>
<dbReference type="STRING" id="1182544.W9W1J2"/>
<accession>W9W1J2</accession>
<keyword evidence="4" id="KW-1185">Reference proteome</keyword>
<sequence>MPIRLLDTTTLRMRVFMGENNPGYAILSHTWVEDDEVDFQEMTAIGHNDQHPATLKGGYRKIHSTCEKAREHDINYAWVDTCCIDKSSSAELSEAINSMFKWYRDAARCYVFLSDLEPGSDVGNAMKVCRWYNRGWTLQELIAPKDLRFYNQKWEFVGTKTYFKSSVSAITGIDEEVLIDCTVLPDIPVGRRMFWASQRATTRTEDLAYCLLGIFDINMPLLYGEGDKAFIRLQEEIIKRSTDLSIFWNFPRTWVGITGDLAASDLRARGYYHDYPCRDLFATAPRDFSESGGVFVSSKLAAISIRDFAPTNNGVYFAKAKFVTAEMHGKVSSRYYIMDLEHHQTISTRHCGMVLQKIGPSLFVRCSVPLAEYVAQGLLDSGLMLVRRPEIEDAYIVTKISASIERQMDTCRGHTIHFESDGNMEAVERNFDKVIESPAPRENWDSANKEFITLGRAFEGYVTLRLVDPRWQWRSGQDFSYCYLACSSEPLLPGAGLQLKLLEHHDFERRVIRLHGNLGTERILPRALSHVPRITQDKLTLGDVMVVAKIGFATEPDYPSYRISITLKFHEDPGWW</sequence>
<evidence type="ECO:0000259" key="2">
    <source>
        <dbReference type="Pfam" id="PF26640"/>
    </source>
</evidence>
<evidence type="ECO:0000259" key="1">
    <source>
        <dbReference type="Pfam" id="PF06985"/>
    </source>
</evidence>
<dbReference type="AlphaFoldDB" id="W9W1J2"/>
<dbReference type="InterPro" id="IPR058525">
    <property type="entry name" value="DUF8212"/>
</dbReference>
<protein>
    <submittedName>
        <fullName evidence="3">Uncharacterized protein</fullName>
    </submittedName>
</protein>
<dbReference type="eggNOG" id="KOG4177">
    <property type="taxonomic scope" value="Eukaryota"/>
</dbReference>
<dbReference type="VEuPathDB" id="FungiDB:A1O7_02379"/>
<feature type="domain" description="DUF8212" evidence="2">
    <location>
        <begin position="228"/>
        <end position="296"/>
    </location>
</feature>
<evidence type="ECO:0000313" key="4">
    <source>
        <dbReference type="Proteomes" id="UP000019473"/>
    </source>
</evidence>
<organism evidence="3 4">
    <name type="scientific">Cladophialophora yegresii CBS 114405</name>
    <dbReference type="NCBI Taxonomy" id="1182544"/>
    <lineage>
        <taxon>Eukaryota</taxon>
        <taxon>Fungi</taxon>
        <taxon>Dikarya</taxon>
        <taxon>Ascomycota</taxon>
        <taxon>Pezizomycotina</taxon>
        <taxon>Eurotiomycetes</taxon>
        <taxon>Chaetothyriomycetidae</taxon>
        <taxon>Chaetothyriales</taxon>
        <taxon>Herpotrichiellaceae</taxon>
        <taxon>Cladophialophora</taxon>
    </lineage>
</organism>
<dbReference type="InterPro" id="IPR010730">
    <property type="entry name" value="HET"/>
</dbReference>
<dbReference type="Pfam" id="PF06985">
    <property type="entry name" value="HET"/>
    <property type="match status" value="1"/>
</dbReference>
<evidence type="ECO:0000313" key="3">
    <source>
        <dbReference type="EMBL" id="EXJ61947.1"/>
    </source>
</evidence>
<dbReference type="PANTHER" id="PTHR10622:SF12">
    <property type="entry name" value="HET DOMAIN-CONTAINING PROTEIN"/>
    <property type="match status" value="1"/>
</dbReference>
<dbReference type="OrthoDB" id="674604at2759"/>
<gene>
    <name evidence="3" type="ORF">A1O7_02379</name>
</gene>
<dbReference type="PANTHER" id="PTHR10622">
    <property type="entry name" value="HET DOMAIN-CONTAINING PROTEIN"/>
    <property type="match status" value="1"/>
</dbReference>
<comment type="caution">
    <text evidence="3">The sequence shown here is derived from an EMBL/GenBank/DDBJ whole genome shotgun (WGS) entry which is preliminary data.</text>
</comment>
<dbReference type="Pfam" id="PF26640">
    <property type="entry name" value="DUF8212"/>
    <property type="match status" value="1"/>
</dbReference>
<feature type="domain" description="Heterokaryon incompatibility" evidence="1">
    <location>
        <begin position="24"/>
        <end position="117"/>
    </location>
</feature>
<proteinExistence type="predicted"/>
<dbReference type="Proteomes" id="UP000019473">
    <property type="component" value="Unassembled WGS sequence"/>
</dbReference>
<name>W9W1J2_9EURO</name>
<dbReference type="GeneID" id="19176986"/>
<reference evidence="3 4" key="1">
    <citation type="submission" date="2013-03" db="EMBL/GenBank/DDBJ databases">
        <title>The Genome Sequence of Cladophialophora yegresii CBS 114405.</title>
        <authorList>
            <consortium name="The Broad Institute Genomics Platform"/>
            <person name="Cuomo C."/>
            <person name="de Hoog S."/>
            <person name="Gorbushina A."/>
            <person name="Walker B."/>
            <person name="Young S.K."/>
            <person name="Zeng Q."/>
            <person name="Gargeya S."/>
            <person name="Fitzgerald M."/>
            <person name="Haas B."/>
            <person name="Abouelleil A."/>
            <person name="Allen A.W."/>
            <person name="Alvarado L."/>
            <person name="Arachchi H.M."/>
            <person name="Berlin A.M."/>
            <person name="Chapman S.B."/>
            <person name="Gainer-Dewar J."/>
            <person name="Goldberg J."/>
            <person name="Griggs A."/>
            <person name="Gujja S."/>
            <person name="Hansen M."/>
            <person name="Howarth C."/>
            <person name="Imamovic A."/>
            <person name="Ireland A."/>
            <person name="Larimer J."/>
            <person name="McCowan C."/>
            <person name="Murphy C."/>
            <person name="Pearson M."/>
            <person name="Poon T.W."/>
            <person name="Priest M."/>
            <person name="Roberts A."/>
            <person name="Saif S."/>
            <person name="Shea T."/>
            <person name="Sisk P."/>
            <person name="Sykes S."/>
            <person name="Wortman J."/>
            <person name="Nusbaum C."/>
            <person name="Birren B."/>
        </authorList>
    </citation>
    <scope>NUCLEOTIDE SEQUENCE [LARGE SCALE GENOMIC DNA]</scope>
    <source>
        <strain evidence="3 4">CBS 114405</strain>
    </source>
</reference>
<dbReference type="RefSeq" id="XP_007754601.1">
    <property type="nucleotide sequence ID" value="XM_007756411.1"/>
</dbReference>
<dbReference type="HOGENOM" id="CLU_000288_138_11_1"/>